<dbReference type="SUPFAM" id="SSF55781">
    <property type="entry name" value="GAF domain-like"/>
    <property type="match status" value="1"/>
</dbReference>
<evidence type="ECO:0000259" key="3">
    <source>
        <dbReference type="PROSITE" id="PS50883"/>
    </source>
</evidence>
<dbReference type="NCBIfam" id="TIGR00229">
    <property type="entry name" value="sensory_box"/>
    <property type="match status" value="2"/>
</dbReference>
<dbReference type="SUPFAM" id="SSF141868">
    <property type="entry name" value="EAL domain-like"/>
    <property type="match status" value="1"/>
</dbReference>
<dbReference type="InterPro" id="IPR029016">
    <property type="entry name" value="GAF-like_dom_sf"/>
</dbReference>
<dbReference type="PROSITE" id="PS50887">
    <property type="entry name" value="GGDEF"/>
    <property type="match status" value="1"/>
</dbReference>
<feature type="domain" description="EAL" evidence="3">
    <location>
        <begin position="600"/>
        <end position="855"/>
    </location>
</feature>
<dbReference type="PROSITE" id="PS50112">
    <property type="entry name" value="PAS"/>
    <property type="match status" value="1"/>
</dbReference>
<dbReference type="InterPro" id="IPR013655">
    <property type="entry name" value="PAS_fold_3"/>
</dbReference>
<dbReference type="SMART" id="SM00052">
    <property type="entry name" value="EAL"/>
    <property type="match status" value="1"/>
</dbReference>
<evidence type="ECO:0000259" key="4">
    <source>
        <dbReference type="PROSITE" id="PS50887"/>
    </source>
</evidence>
<reference evidence="5 6" key="1">
    <citation type="submission" date="2018-07" db="EMBL/GenBank/DDBJ databases">
        <title>Genomic Encyclopedia of Type Strains, Phase IV (KMG-IV): sequencing the most valuable type-strain genomes for metagenomic binning, comparative biology and taxonomic classification.</title>
        <authorList>
            <person name="Goeker M."/>
        </authorList>
    </citation>
    <scope>NUCLEOTIDE SEQUENCE [LARGE SCALE GENOMIC DNA]</scope>
    <source>
        <strain evidence="5 6">DSM 14364</strain>
    </source>
</reference>
<evidence type="ECO:0000259" key="1">
    <source>
        <dbReference type="PROSITE" id="PS50112"/>
    </source>
</evidence>
<dbReference type="EMBL" id="QQBB01000004">
    <property type="protein sequence ID" value="RDI59573.1"/>
    <property type="molecule type" value="Genomic_DNA"/>
</dbReference>
<evidence type="ECO:0000313" key="6">
    <source>
        <dbReference type="Proteomes" id="UP000254925"/>
    </source>
</evidence>
<dbReference type="Gene3D" id="3.30.70.270">
    <property type="match status" value="1"/>
</dbReference>
<dbReference type="InterPro" id="IPR035965">
    <property type="entry name" value="PAS-like_dom_sf"/>
</dbReference>
<dbReference type="CDD" id="cd01948">
    <property type="entry name" value="EAL"/>
    <property type="match status" value="1"/>
</dbReference>
<dbReference type="InterPro" id="IPR000700">
    <property type="entry name" value="PAS-assoc_C"/>
</dbReference>
<feature type="domain" description="PAC" evidence="2">
    <location>
        <begin position="249"/>
        <end position="301"/>
    </location>
</feature>
<dbReference type="InterPro" id="IPR052155">
    <property type="entry name" value="Biofilm_reg_signaling"/>
</dbReference>
<dbReference type="InterPro" id="IPR035919">
    <property type="entry name" value="EAL_sf"/>
</dbReference>
<dbReference type="SMART" id="SM00267">
    <property type="entry name" value="GGDEF"/>
    <property type="match status" value="1"/>
</dbReference>
<evidence type="ECO:0000259" key="2">
    <source>
        <dbReference type="PROSITE" id="PS50113"/>
    </source>
</evidence>
<dbReference type="RefSeq" id="WP_114770431.1">
    <property type="nucleotide sequence ID" value="NZ_QQBB01000004.1"/>
</dbReference>
<dbReference type="FunFam" id="3.30.450.20:FF:000099">
    <property type="entry name" value="Sensory box sensor histidine kinase"/>
    <property type="match status" value="2"/>
</dbReference>
<dbReference type="CDD" id="cd00130">
    <property type="entry name" value="PAS"/>
    <property type="match status" value="2"/>
</dbReference>
<dbReference type="InterPro" id="IPR029787">
    <property type="entry name" value="Nucleotide_cyclase"/>
</dbReference>
<dbReference type="Pfam" id="PF00990">
    <property type="entry name" value="GGDEF"/>
    <property type="match status" value="1"/>
</dbReference>
<dbReference type="SUPFAM" id="SSF55785">
    <property type="entry name" value="PYP-like sensor domain (PAS domain)"/>
    <property type="match status" value="2"/>
</dbReference>
<keyword evidence="6" id="KW-1185">Reference proteome</keyword>
<dbReference type="GO" id="GO:0003824">
    <property type="term" value="F:catalytic activity"/>
    <property type="evidence" value="ECO:0007669"/>
    <property type="project" value="UniProtKB-ARBA"/>
</dbReference>
<dbReference type="FunFam" id="3.30.70.270:FF:000001">
    <property type="entry name" value="Diguanylate cyclase domain protein"/>
    <property type="match status" value="1"/>
</dbReference>
<dbReference type="SMART" id="SM00086">
    <property type="entry name" value="PAC"/>
    <property type="match status" value="2"/>
</dbReference>
<dbReference type="PANTHER" id="PTHR44757:SF2">
    <property type="entry name" value="BIOFILM ARCHITECTURE MAINTENANCE PROTEIN MBAA"/>
    <property type="match status" value="1"/>
</dbReference>
<feature type="domain" description="PAC" evidence="2">
    <location>
        <begin position="374"/>
        <end position="426"/>
    </location>
</feature>
<dbReference type="Pfam" id="PF08447">
    <property type="entry name" value="PAS_3"/>
    <property type="match status" value="2"/>
</dbReference>
<dbReference type="PROSITE" id="PS50883">
    <property type="entry name" value="EAL"/>
    <property type="match status" value="1"/>
</dbReference>
<dbReference type="InterPro" id="IPR000160">
    <property type="entry name" value="GGDEF_dom"/>
</dbReference>
<proteinExistence type="predicted"/>
<dbReference type="Pfam" id="PF00563">
    <property type="entry name" value="EAL"/>
    <property type="match status" value="1"/>
</dbReference>
<dbReference type="Gene3D" id="3.30.450.20">
    <property type="entry name" value="PAS domain"/>
    <property type="match status" value="2"/>
</dbReference>
<name>A0A370HLW5_9HYPH</name>
<sequence>MAECVERGAPSWKEEDRLDVLRSFGILDTDPEPAFDEIVQIAAQICNVPIAAVSFVDEHRQWFKAVLGYGAREIQLDLSICVHALSGGDVLVIPDTTADPRSANNPLVTGPPGLRFYAGALLATEDGVPLGTLCVLDVTPRPQGISQAQADALQALAQAVMRQLELKQVNLALAHSQRRLRDTADAMPQMIWAADPDDSNSYYNQRWYEFTGLPKSLADRDQWHDVVHPEDRDRVLSKWRRCLMLGTDYEAEYRLRHRTGDYRWILGRACPIRNDEGIIVRWVGTYTDIDEAKKTEVALAESEERYRALVEASTAMVWRAAPDGSILHGWGWENFCGQSSEDYRGSGWLNAIHPEDRTRTIQTWSELRADKRAGTIEYRVRQRDGSYRWAHARAVPLLADDGSIREWVGTITDIHERKQAEEDLWRTANHDALTGLPNRVLFQLRLDQALQAAKQNDGRVSLLLIDLDDFKDVNDSLGHDAGDALLIETASRLAGLIRDGDTVARFGGDEFAVLLVNPPKPGYAMGLAEIMTKRLRQPFAYDGRLLVSRASIGVASFPEHDRQPTELMKDADIALYRAKAEGRNRVMVYSPAMKALAEKRLTLGRDMREAISRDQIIPVYQPKVCLSTGQIIGLEALARWRQTEGDLLTPSVFGAAFDDPEIATAMGKRLIGKVASDLRRWLDGGLSPGRVAVNLASAEFSEPAMADEILRILNLVKVPLTHFEIEVTESVLLDGRSGAVAAALMKFREQGVQIALDDFGTGYASLTHLKQFPVDHIKIDRSFISNLEQDAGDEAIVAAVIGLGRNLGIQVTAEGVETSGQEQRLRELGCHNAQGYFFAKPMLASSVPAFLAAWPHVTS</sequence>
<dbReference type="InterPro" id="IPR001633">
    <property type="entry name" value="EAL_dom"/>
</dbReference>
<dbReference type="InterPro" id="IPR043128">
    <property type="entry name" value="Rev_trsase/Diguanyl_cyclase"/>
</dbReference>
<dbReference type="InterPro" id="IPR003018">
    <property type="entry name" value="GAF"/>
</dbReference>
<dbReference type="CDD" id="cd01949">
    <property type="entry name" value="GGDEF"/>
    <property type="match status" value="1"/>
</dbReference>
<feature type="domain" description="GGDEF" evidence="4">
    <location>
        <begin position="458"/>
        <end position="591"/>
    </location>
</feature>
<gene>
    <name evidence="5" type="ORF">DES45_104493</name>
</gene>
<protein>
    <submittedName>
        <fullName evidence="5">PAS domain S-box-containing protein/diguanylate cyclase (GGDEF)-like protein</fullName>
    </submittedName>
</protein>
<dbReference type="Pfam" id="PF01590">
    <property type="entry name" value="GAF"/>
    <property type="match status" value="1"/>
</dbReference>
<accession>A0A370HLW5</accession>
<dbReference type="OrthoDB" id="9814202at2"/>
<dbReference type="SMART" id="SM00091">
    <property type="entry name" value="PAS"/>
    <property type="match status" value="2"/>
</dbReference>
<dbReference type="AlphaFoldDB" id="A0A370HLW5"/>
<dbReference type="InterPro" id="IPR001610">
    <property type="entry name" value="PAC"/>
</dbReference>
<dbReference type="Gene3D" id="3.30.450.40">
    <property type="match status" value="1"/>
</dbReference>
<organism evidence="5 6">
    <name type="scientific">Microvirga subterranea</name>
    <dbReference type="NCBI Taxonomy" id="186651"/>
    <lineage>
        <taxon>Bacteria</taxon>
        <taxon>Pseudomonadati</taxon>
        <taxon>Pseudomonadota</taxon>
        <taxon>Alphaproteobacteria</taxon>
        <taxon>Hyphomicrobiales</taxon>
        <taxon>Methylobacteriaceae</taxon>
        <taxon>Microvirga</taxon>
    </lineage>
</organism>
<dbReference type="SMART" id="SM00065">
    <property type="entry name" value="GAF"/>
    <property type="match status" value="1"/>
</dbReference>
<dbReference type="Proteomes" id="UP000254925">
    <property type="component" value="Unassembled WGS sequence"/>
</dbReference>
<dbReference type="PANTHER" id="PTHR44757">
    <property type="entry name" value="DIGUANYLATE CYCLASE DGCP"/>
    <property type="match status" value="1"/>
</dbReference>
<evidence type="ECO:0000313" key="5">
    <source>
        <dbReference type="EMBL" id="RDI59573.1"/>
    </source>
</evidence>
<comment type="caution">
    <text evidence="5">The sequence shown here is derived from an EMBL/GenBank/DDBJ whole genome shotgun (WGS) entry which is preliminary data.</text>
</comment>
<dbReference type="PROSITE" id="PS50113">
    <property type="entry name" value="PAC"/>
    <property type="match status" value="2"/>
</dbReference>
<feature type="domain" description="PAS" evidence="1">
    <location>
        <begin position="176"/>
        <end position="246"/>
    </location>
</feature>
<dbReference type="SUPFAM" id="SSF55073">
    <property type="entry name" value="Nucleotide cyclase"/>
    <property type="match status" value="1"/>
</dbReference>
<dbReference type="NCBIfam" id="TIGR00254">
    <property type="entry name" value="GGDEF"/>
    <property type="match status" value="1"/>
</dbReference>
<dbReference type="InterPro" id="IPR000014">
    <property type="entry name" value="PAS"/>
</dbReference>
<dbReference type="Gene3D" id="3.20.20.450">
    <property type="entry name" value="EAL domain"/>
    <property type="match status" value="1"/>
</dbReference>